<feature type="compositionally biased region" description="Pro residues" evidence="1">
    <location>
        <begin position="168"/>
        <end position="205"/>
    </location>
</feature>
<feature type="domain" description="TerD" evidence="2">
    <location>
        <begin position="218"/>
        <end position="386"/>
    </location>
</feature>
<dbReference type="Pfam" id="PF02342">
    <property type="entry name" value="TerD"/>
    <property type="match status" value="2"/>
</dbReference>
<dbReference type="Gene3D" id="2.60.60.30">
    <property type="entry name" value="sav2460 like domains"/>
    <property type="match status" value="2"/>
</dbReference>
<evidence type="ECO:0000313" key="4">
    <source>
        <dbReference type="Proteomes" id="UP001490330"/>
    </source>
</evidence>
<dbReference type="InterPro" id="IPR003325">
    <property type="entry name" value="TerD"/>
</dbReference>
<evidence type="ECO:0000256" key="1">
    <source>
        <dbReference type="SAM" id="MobiDB-lite"/>
    </source>
</evidence>
<protein>
    <submittedName>
        <fullName evidence="3">TerD family protein</fullName>
    </submittedName>
</protein>
<evidence type="ECO:0000259" key="2">
    <source>
        <dbReference type="Pfam" id="PF02342"/>
    </source>
</evidence>
<proteinExistence type="predicted"/>
<accession>A0ABV1V9L5</accession>
<gene>
    <name evidence="3" type="ORF">ABT322_03200</name>
</gene>
<dbReference type="InterPro" id="IPR051324">
    <property type="entry name" value="Stress/Tellurium_Resist"/>
</dbReference>
<comment type="caution">
    <text evidence="3">The sequence shown here is derived from an EMBL/GenBank/DDBJ whole genome shotgun (WGS) entry which is preliminary data.</text>
</comment>
<dbReference type="PANTHER" id="PTHR32097:SF17">
    <property type="entry name" value="CAMP-BINDING PROTEIN 1-RELATED"/>
    <property type="match status" value="1"/>
</dbReference>
<keyword evidence="4" id="KW-1185">Reference proteome</keyword>
<dbReference type="Proteomes" id="UP001490330">
    <property type="component" value="Unassembled WGS sequence"/>
</dbReference>
<feature type="region of interest" description="Disordered" evidence="1">
    <location>
        <begin position="165"/>
        <end position="213"/>
    </location>
</feature>
<dbReference type="PANTHER" id="PTHR32097">
    <property type="entry name" value="CAMP-BINDING PROTEIN 1-RELATED"/>
    <property type="match status" value="1"/>
</dbReference>
<sequence length="400" mass="41603">MTPGSNIPLSAARVTVDVTAPVRLDVSGLLLTADGKVRSDDDFIFYNQPAGQGVTYRSGGGTAPDAITVDTAAVPPGIEKIVVTASPDAAGQTFQGIEPTATIRNADDNSVLATFTPPQLGSETALVIVEVYLRNGAWKARAVGQGYANGLAGIATDFGVTVEEPAAPAQPAPPQAVTPPPAPPAAAPTMPAAPPAPPATPPAPAPGTGKINLDKGRVSLQKNQTVSLMKGGRPLLSQVKMGLGWEPAYRGKDIDLDASVIAYGPQRNHIDSCYFGKLQIVNGAIRHSGDNLTGEGGGDDEVITVDLGRLPMDVSGLVFTVNSFSGQKFTEVAKAYCRLLDATTGEELVRFDLTSAEPQTGVMMAKLIRQFSGEWEMTAMGNFVKSRTVRGMVKPAGQAL</sequence>
<dbReference type="RefSeq" id="WP_350725487.1">
    <property type="nucleotide sequence ID" value="NZ_JBEPCO010000070.1"/>
</dbReference>
<reference evidence="3 4" key="1">
    <citation type="submission" date="2024-06" db="EMBL/GenBank/DDBJ databases">
        <title>The Natural Products Discovery Center: Release of the First 8490 Sequenced Strains for Exploring Actinobacteria Biosynthetic Diversity.</title>
        <authorList>
            <person name="Kalkreuter E."/>
            <person name="Kautsar S.A."/>
            <person name="Yang D."/>
            <person name="Bader C.D."/>
            <person name="Teijaro C.N."/>
            <person name="Fluegel L."/>
            <person name="Davis C.M."/>
            <person name="Simpson J.R."/>
            <person name="Lauterbach L."/>
            <person name="Steele A.D."/>
            <person name="Gui C."/>
            <person name="Meng S."/>
            <person name="Li G."/>
            <person name="Viehrig K."/>
            <person name="Ye F."/>
            <person name="Su P."/>
            <person name="Kiefer A.F."/>
            <person name="Nichols A."/>
            <person name="Cepeda A.J."/>
            <person name="Yan W."/>
            <person name="Fan B."/>
            <person name="Jiang Y."/>
            <person name="Adhikari A."/>
            <person name="Zheng C.-J."/>
            <person name="Schuster L."/>
            <person name="Cowan T.M."/>
            <person name="Smanski M.J."/>
            <person name="Chevrette M.G."/>
            <person name="De Carvalho L.P.S."/>
            <person name="Shen B."/>
        </authorList>
    </citation>
    <scope>NUCLEOTIDE SEQUENCE [LARGE SCALE GENOMIC DNA]</scope>
    <source>
        <strain evidence="3 4">NPDC000632</strain>
    </source>
</reference>
<feature type="domain" description="TerD" evidence="2">
    <location>
        <begin position="20"/>
        <end position="158"/>
    </location>
</feature>
<dbReference type="CDD" id="cd06974">
    <property type="entry name" value="TerD_like"/>
    <property type="match status" value="2"/>
</dbReference>
<name>A0ABV1V9L5_9ACTN</name>
<dbReference type="EMBL" id="JBEPCV010000002">
    <property type="protein sequence ID" value="MER6902789.1"/>
    <property type="molecule type" value="Genomic_DNA"/>
</dbReference>
<evidence type="ECO:0000313" key="3">
    <source>
        <dbReference type="EMBL" id="MER6902789.1"/>
    </source>
</evidence>
<organism evidence="3 4">
    <name type="scientific">Streptomyces flaveolus</name>
    <dbReference type="NCBI Taxonomy" id="67297"/>
    <lineage>
        <taxon>Bacteria</taxon>
        <taxon>Bacillati</taxon>
        <taxon>Actinomycetota</taxon>
        <taxon>Actinomycetes</taxon>
        <taxon>Kitasatosporales</taxon>
        <taxon>Streptomycetaceae</taxon>
        <taxon>Streptomyces</taxon>
    </lineage>
</organism>